<dbReference type="Proteomes" id="UP000095282">
    <property type="component" value="Unplaced"/>
</dbReference>
<proteinExistence type="predicted"/>
<name>A0A1I7USR4_9PELO</name>
<dbReference type="PANTHER" id="PTHR21503">
    <property type="entry name" value="F-BOX-CONTAINING HYPOTHETICAL PROTEIN C.ELEGANS"/>
    <property type="match status" value="1"/>
</dbReference>
<dbReference type="WBParaSite" id="Csp11.Scaffold630.g18972.t1">
    <property type="protein sequence ID" value="Csp11.Scaffold630.g18972.t1"/>
    <property type="gene ID" value="Csp11.Scaffold630.g18972"/>
</dbReference>
<accession>A0A1I7USR4</accession>
<reference evidence="2" key="1">
    <citation type="submission" date="2016-11" db="UniProtKB">
        <authorList>
            <consortium name="WormBaseParasite"/>
        </authorList>
    </citation>
    <scope>IDENTIFICATION</scope>
</reference>
<protein>
    <submittedName>
        <fullName evidence="2">FBA_2 domain-containing protein</fullName>
    </submittedName>
</protein>
<keyword evidence="1" id="KW-1185">Reference proteome</keyword>
<organism evidence="1 2">
    <name type="scientific">Caenorhabditis tropicalis</name>
    <dbReference type="NCBI Taxonomy" id="1561998"/>
    <lineage>
        <taxon>Eukaryota</taxon>
        <taxon>Metazoa</taxon>
        <taxon>Ecdysozoa</taxon>
        <taxon>Nematoda</taxon>
        <taxon>Chromadorea</taxon>
        <taxon>Rhabditida</taxon>
        <taxon>Rhabditina</taxon>
        <taxon>Rhabditomorpha</taxon>
        <taxon>Rhabditoidea</taxon>
        <taxon>Rhabditidae</taxon>
        <taxon>Peloderinae</taxon>
        <taxon>Caenorhabditis</taxon>
    </lineage>
</organism>
<sequence length="161" mass="18993">MLRVNADTTVINPTSLFVQGSLLTLTQEQGDQIFDECGSRQLSIRIQFPQDYRYIRAFKPYGLLYIPHGSWVTRDNLISMLLICTEVVVYETYTTYMDVNQILRRWLGGEMSGLRSMIIDGVTYRERCFEGLDEKKINPKWRMEHTMWVFLDIQEHNPNEE</sequence>
<dbReference type="PANTHER" id="PTHR21503:SF48">
    <property type="entry name" value="F-BOX ASSOCIATED DOMAIN-CONTAINING PROTEIN-RELATED"/>
    <property type="match status" value="1"/>
</dbReference>
<evidence type="ECO:0000313" key="1">
    <source>
        <dbReference type="Proteomes" id="UP000095282"/>
    </source>
</evidence>
<evidence type="ECO:0000313" key="2">
    <source>
        <dbReference type="WBParaSite" id="Csp11.Scaffold630.g18972.t1"/>
    </source>
</evidence>
<dbReference type="AlphaFoldDB" id="A0A1I7USR4"/>